<gene>
    <name evidence="1" type="ORF">SAMN05216245_11816</name>
</gene>
<protein>
    <submittedName>
        <fullName evidence="1">Uncharacterized protein</fullName>
    </submittedName>
</protein>
<dbReference type="AlphaFoldDB" id="A0A1I2D9T2"/>
<evidence type="ECO:0000313" key="2">
    <source>
        <dbReference type="Proteomes" id="UP000198896"/>
    </source>
</evidence>
<organism evidence="1 2">
    <name type="scientific">Succiniclasticum ruminis DSM 9236</name>
    <dbReference type="NCBI Taxonomy" id="1123323"/>
    <lineage>
        <taxon>Bacteria</taxon>
        <taxon>Bacillati</taxon>
        <taxon>Bacillota</taxon>
        <taxon>Negativicutes</taxon>
        <taxon>Acidaminococcales</taxon>
        <taxon>Acidaminococcaceae</taxon>
        <taxon>Succiniclasticum</taxon>
    </lineage>
</organism>
<dbReference type="EMBL" id="FONL01000018">
    <property type="protein sequence ID" value="SFE77297.1"/>
    <property type="molecule type" value="Genomic_DNA"/>
</dbReference>
<dbReference type="Proteomes" id="UP000198896">
    <property type="component" value="Unassembled WGS sequence"/>
</dbReference>
<name>A0A1I2D9T2_9FIRM</name>
<keyword evidence="2" id="KW-1185">Reference proteome</keyword>
<evidence type="ECO:0000313" key="1">
    <source>
        <dbReference type="EMBL" id="SFE77297.1"/>
    </source>
</evidence>
<sequence>VSVLAETEPPEVTLPKNKMSPSEFTAFTSELAFTLPSTVISPSCSRVTVPASPFFPFLVTRSDSTVKAPASRLVSAILPCTSSGIAARKFLPAWVRTVTLPSMTLTGLPSASVLSVGRPLAVKYRNSFRSFVSFTSPLLTVSTLAAFSAPSSVSVMLPCSEVSVTGPPPV</sequence>
<accession>A0A1I2D9T2</accession>
<reference evidence="1 2" key="1">
    <citation type="submission" date="2016-10" db="EMBL/GenBank/DDBJ databases">
        <authorList>
            <person name="de Groot N.N."/>
        </authorList>
    </citation>
    <scope>NUCLEOTIDE SEQUENCE [LARGE SCALE GENOMIC DNA]</scope>
    <source>
        <strain evidence="1 2">DSM 9236</strain>
    </source>
</reference>
<feature type="non-terminal residue" evidence="1">
    <location>
        <position position="1"/>
    </location>
</feature>
<proteinExistence type="predicted"/>